<feature type="compositionally biased region" description="Basic and acidic residues" evidence="1">
    <location>
        <begin position="11"/>
        <end position="22"/>
    </location>
</feature>
<proteinExistence type="predicted"/>
<reference evidence="2 4" key="2">
    <citation type="journal article" date="2014" name="BMC Genomics">
        <title>An improved genome release (version Mt4.0) for the model legume Medicago truncatula.</title>
        <authorList>
            <person name="Tang H."/>
            <person name="Krishnakumar V."/>
            <person name="Bidwell S."/>
            <person name="Rosen B."/>
            <person name="Chan A."/>
            <person name="Zhou S."/>
            <person name="Gentzbittel L."/>
            <person name="Childs K.L."/>
            <person name="Yandell M."/>
            <person name="Gundlach H."/>
            <person name="Mayer K.F."/>
            <person name="Schwartz D.C."/>
            <person name="Town C.D."/>
        </authorList>
    </citation>
    <scope>GENOME REANNOTATION</scope>
    <source>
        <strain evidence="2">A17</strain>
        <strain evidence="3 4">cv. Jemalong A17</strain>
    </source>
</reference>
<evidence type="ECO:0000256" key="1">
    <source>
        <dbReference type="SAM" id="MobiDB-lite"/>
    </source>
</evidence>
<feature type="compositionally biased region" description="Polar residues" evidence="1">
    <location>
        <begin position="1"/>
        <end position="10"/>
    </location>
</feature>
<name>A0A072UHF2_MEDTR</name>
<evidence type="ECO:0000313" key="4">
    <source>
        <dbReference type="Proteomes" id="UP000002051"/>
    </source>
</evidence>
<reference evidence="2 4" key="1">
    <citation type="journal article" date="2011" name="Nature">
        <title>The Medicago genome provides insight into the evolution of rhizobial symbioses.</title>
        <authorList>
            <person name="Young N.D."/>
            <person name="Debelle F."/>
            <person name="Oldroyd G.E."/>
            <person name="Geurts R."/>
            <person name="Cannon S.B."/>
            <person name="Udvardi M.K."/>
            <person name="Benedito V.A."/>
            <person name="Mayer K.F."/>
            <person name="Gouzy J."/>
            <person name="Schoof H."/>
            <person name="Van de Peer Y."/>
            <person name="Proost S."/>
            <person name="Cook D.R."/>
            <person name="Meyers B.C."/>
            <person name="Spannagl M."/>
            <person name="Cheung F."/>
            <person name="De Mita S."/>
            <person name="Krishnakumar V."/>
            <person name="Gundlach H."/>
            <person name="Zhou S."/>
            <person name="Mudge J."/>
            <person name="Bharti A.K."/>
            <person name="Murray J.D."/>
            <person name="Naoumkina M.A."/>
            <person name="Rosen B."/>
            <person name="Silverstein K.A."/>
            <person name="Tang H."/>
            <person name="Rombauts S."/>
            <person name="Zhao P.X."/>
            <person name="Zhou P."/>
            <person name="Barbe V."/>
            <person name="Bardou P."/>
            <person name="Bechner M."/>
            <person name="Bellec A."/>
            <person name="Berger A."/>
            <person name="Berges H."/>
            <person name="Bidwell S."/>
            <person name="Bisseling T."/>
            <person name="Choisne N."/>
            <person name="Couloux A."/>
            <person name="Denny R."/>
            <person name="Deshpande S."/>
            <person name="Dai X."/>
            <person name="Doyle J.J."/>
            <person name="Dudez A.M."/>
            <person name="Farmer A.D."/>
            <person name="Fouteau S."/>
            <person name="Franken C."/>
            <person name="Gibelin C."/>
            <person name="Gish J."/>
            <person name="Goldstein S."/>
            <person name="Gonzalez A.J."/>
            <person name="Green P.J."/>
            <person name="Hallab A."/>
            <person name="Hartog M."/>
            <person name="Hua A."/>
            <person name="Humphray S.J."/>
            <person name="Jeong D.H."/>
            <person name="Jing Y."/>
            <person name="Jocker A."/>
            <person name="Kenton S.M."/>
            <person name="Kim D.J."/>
            <person name="Klee K."/>
            <person name="Lai H."/>
            <person name="Lang C."/>
            <person name="Lin S."/>
            <person name="Macmil S.L."/>
            <person name="Magdelenat G."/>
            <person name="Matthews L."/>
            <person name="McCorrison J."/>
            <person name="Monaghan E.L."/>
            <person name="Mun J.H."/>
            <person name="Najar F.Z."/>
            <person name="Nicholson C."/>
            <person name="Noirot C."/>
            <person name="O'Bleness M."/>
            <person name="Paule C.R."/>
            <person name="Poulain J."/>
            <person name="Prion F."/>
            <person name="Qin B."/>
            <person name="Qu C."/>
            <person name="Retzel E.F."/>
            <person name="Riddle C."/>
            <person name="Sallet E."/>
            <person name="Samain S."/>
            <person name="Samson N."/>
            <person name="Sanders I."/>
            <person name="Saurat O."/>
            <person name="Scarpelli C."/>
            <person name="Schiex T."/>
            <person name="Segurens B."/>
            <person name="Severin A.J."/>
            <person name="Sherrier D.J."/>
            <person name="Shi R."/>
            <person name="Sims S."/>
            <person name="Singer S.R."/>
            <person name="Sinharoy S."/>
            <person name="Sterck L."/>
            <person name="Viollet A."/>
            <person name="Wang B.B."/>
            <person name="Wang K."/>
            <person name="Wang M."/>
            <person name="Wang X."/>
            <person name="Warfsmann J."/>
            <person name="Weissenbach J."/>
            <person name="White D.D."/>
            <person name="White J.D."/>
            <person name="Wiley G.B."/>
            <person name="Wincker P."/>
            <person name="Xing Y."/>
            <person name="Yang L."/>
            <person name="Yao Z."/>
            <person name="Ying F."/>
            <person name="Zhai J."/>
            <person name="Zhou L."/>
            <person name="Zuber A."/>
            <person name="Denarie J."/>
            <person name="Dixon R.A."/>
            <person name="May G.D."/>
            <person name="Schwartz D.C."/>
            <person name="Rogers J."/>
            <person name="Quetier F."/>
            <person name="Town C.D."/>
            <person name="Roe B.A."/>
        </authorList>
    </citation>
    <scope>NUCLEOTIDE SEQUENCE [LARGE SCALE GENOMIC DNA]</scope>
    <source>
        <strain evidence="2">A17</strain>
        <strain evidence="3 4">cv. Jemalong A17</strain>
    </source>
</reference>
<dbReference type="EnsemblPlants" id="KEH29112">
    <property type="protein sequence ID" value="KEH29112"/>
    <property type="gene ID" value="MTR_4g025530"/>
</dbReference>
<dbReference type="AlphaFoldDB" id="A0A072UHF2"/>
<dbReference type="EMBL" id="CM001220">
    <property type="protein sequence ID" value="KEH29112.1"/>
    <property type="molecule type" value="Genomic_DNA"/>
</dbReference>
<accession>A0A072UHF2</accession>
<keyword evidence="4" id="KW-1185">Reference proteome</keyword>
<reference evidence="3" key="3">
    <citation type="submission" date="2015-04" db="UniProtKB">
        <authorList>
            <consortium name="EnsemblPlants"/>
        </authorList>
    </citation>
    <scope>IDENTIFICATION</scope>
    <source>
        <strain evidence="3">cv. Jemalong A17</strain>
    </source>
</reference>
<protein>
    <submittedName>
        <fullName evidence="2 3">Uncharacterized protein</fullName>
    </submittedName>
</protein>
<dbReference type="Proteomes" id="UP000002051">
    <property type="component" value="Chromosome 4"/>
</dbReference>
<gene>
    <name evidence="2" type="ordered locus">MTR_4g025530</name>
</gene>
<feature type="region of interest" description="Disordered" evidence="1">
    <location>
        <begin position="1"/>
        <end position="22"/>
    </location>
</feature>
<evidence type="ECO:0000313" key="2">
    <source>
        <dbReference type="EMBL" id="KEH29112.1"/>
    </source>
</evidence>
<dbReference type="HOGENOM" id="CLU_2149575_0_0_1"/>
<sequence length="112" mass="12795">MHSKTTIQPRNKQDKESKEKITTPRNVHLVWSNLTYSGGEIDLSNPLSMSSYKEIQMGYKKLASTSSQRTTLISTHFPILTNEQDTHEFSLFQGVYNCFPTPESNPQKKTNT</sequence>
<evidence type="ECO:0000313" key="3">
    <source>
        <dbReference type="EnsemblPlants" id="KEH29112"/>
    </source>
</evidence>
<organism evidence="2 4">
    <name type="scientific">Medicago truncatula</name>
    <name type="common">Barrel medic</name>
    <name type="synonym">Medicago tribuloides</name>
    <dbReference type="NCBI Taxonomy" id="3880"/>
    <lineage>
        <taxon>Eukaryota</taxon>
        <taxon>Viridiplantae</taxon>
        <taxon>Streptophyta</taxon>
        <taxon>Embryophyta</taxon>
        <taxon>Tracheophyta</taxon>
        <taxon>Spermatophyta</taxon>
        <taxon>Magnoliopsida</taxon>
        <taxon>eudicotyledons</taxon>
        <taxon>Gunneridae</taxon>
        <taxon>Pentapetalae</taxon>
        <taxon>rosids</taxon>
        <taxon>fabids</taxon>
        <taxon>Fabales</taxon>
        <taxon>Fabaceae</taxon>
        <taxon>Papilionoideae</taxon>
        <taxon>50 kb inversion clade</taxon>
        <taxon>NPAAA clade</taxon>
        <taxon>Hologalegina</taxon>
        <taxon>IRL clade</taxon>
        <taxon>Trifolieae</taxon>
        <taxon>Medicago</taxon>
    </lineage>
</organism>